<dbReference type="Proteomes" id="UP000634435">
    <property type="component" value="Unassembled WGS sequence"/>
</dbReference>
<protein>
    <submittedName>
        <fullName evidence="2">SMI1/KNR4 family protein</fullName>
    </submittedName>
</protein>
<feature type="domain" description="Knr4/Smi1-like" evidence="1">
    <location>
        <begin position="10"/>
        <end position="142"/>
    </location>
</feature>
<dbReference type="InterPro" id="IPR018958">
    <property type="entry name" value="Knr4/Smi1-like_dom"/>
</dbReference>
<comment type="caution">
    <text evidence="2">The sequence shown here is derived from an EMBL/GenBank/DDBJ whole genome shotgun (WGS) entry which is preliminary data.</text>
</comment>
<dbReference type="EMBL" id="BMPN01000002">
    <property type="protein sequence ID" value="GGJ55158.1"/>
    <property type="molecule type" value="Genomic_DNA"/>
</dbReference>
<evidence type="ECO:0000259" key="1">
    <source>
        <dbReference type="SMART" id="SM00860"/>
    </source>
</evidence>
<dbReference type="RefSeq" id="WP_188942706.1">
    <property type="nucleotide sequence ID" value="NZ_BMPN01000002.1"/>
</dbReference>
<keyword evidence="3" id="KW-1185">Reference proteome</keyword>
<organism evidence="2 3">
    <name type="scientific">Virgibacillus kapii</name>
    <dbReference type="NCBI Taxonomy" id="1638645"/>
    <lineage>
        <taxon>Bacteria</taxon>
        <taxon>Bacillati</taxon>
        <taxon>Bacillota</taxon>
        <taxon>Bacilli</taxon>
        <taxon>Bacillales</taxon>
        <taxon>Bacillaceae</taxon>
        <taxon>Virgibacillus</taxon>
    </lineage>
</organism>
<evidence type="ECO:0000313" key="3">
    <source>
        <dbReference type="Proteomes" id="UP000634435"/>
    </source>
</evidence>
<reference evidence="3" key="1">
    <citation type="journal article" date="2019" name="Int. J. Syst. Evol. Microbiol.">
        <title>The Global Catalogue of Microorganisms (GCM) 10K type strain sequencing project: providing services to taxonomists for standard genome sequencing and annotation.</title>
        <authorList>
            <consortium name="The Broad Institute Genomics Platform"/>
            <consortium name="The Broad Institute Genome Sequencing Center for Infectious Disease"/>
            <person name="Wu L."/>
            <person name="Ma J."/>
        </authorList>
    </citation>
    <scope>NUCLEOTIDE SEQUENCE [LARGE SCALE GENOMIC DNA]</scope>
    <source>
        <strain evidence="3">JCM 30071</strain>
    </source>
</reference>
<dbReference type="SMART" id="SM00860">
    <property type="entry name" value="SMI1_KNR4"/>
    <property type="match status" value="1"/>
</dbReference>
<dbReference type="Gene3D" id="3.40.1580.10">
    <property type="entry name" value="SMI1/KNR4-like"/>
    <property type="match status" value="1"/>
</dbReference>
<dbReference type="InterPro" id="IPR037883">
    <property type="entry name" value="Knr4/Smi1-like_sf"/>
</dbReference>
<sequence length="149" mass="17298">MAKIYSSHDNLSLEQIEIFENENNIKLTEQYINFLLIWNGGKVIPNLFMISNEQGPSVLNVFYGIGNMYDNLTDFIEIMDERLPVGFIPIGDDPSGNVICLGTKEPYYDKIYFWDHEQEPEDPDDMSNMYFLANSINEFLDNLYEGTEE</sequence>
<gene>
    <name evidence="2" type="ORF">GCM10007111_16790</name>
</gene>
<evidence type="ECO:0000313" key="2">
    <source>
        <dbReference type="EMBL" id="GGJ55158.1"/>
    </source>
</evidence>
<proteinExistence type="predicted"/>
<accession>A0ABQ2DF33</accession>
<dbReference type="SUPFAM" id="SSF160631">
    <property type="entry name" value="SMI1/KNR4-like"/>
    <property type="match status" value="1"/>
</dbReference>
<name>A0ABQ2DF33_9BACI</name>
<dbReference type="Pfam" id="PF09346">
    <property type="entry name" value="SMI1_KNR4"/>
    <property type="match status" value="1"/>
</dbReference>